<dbReference type="NCBIfam" id="TIGR01896">
    <property type="entry name" value="cas_AF1879"/>
    <property type="match status" value="1"/>
</dbReference>
<accession>B0TFX6</accession>
<organism evidence="1 2">
    <name type="scientific">Heliobacterium modesticaldum (strain ATCC 51547 / Ice1)</name>
    <dbReference type="NCBI Taxonomy" id="498761"/>
    <lineage>
        <taxon>Bacteria</taxon>
        <taxon>Bacillati</taxon>
        <taxon>Bacillota</taxon>
        <taxon>Clostridia</taxon>
        <taxon>Eubacteriales</taxon>
        <taxon>Heliobacteriaceae</taxon>
        <taxon>Heliomicrobium</taxon>
    </lineage>
</organism>
<dbReference type="HOGENOM" id="CLU_905009_0_0_9"/>
<gene>
    <name evidence="1" type="ORF">HM1_0519</name>
</gene>
<evidence type="ECO:0000313" key="1">
    <source>
        <dbReference type="EMBL" id="ABZ83133.1"/>
    </source>
</evidence>
<dbReference type="Pfam" id="PF06023">
    <property type="entry name" value="Csa1"/>
    <property type="match status" value="1"/>
</dbReference>
<sequence length="310" mass="35104">MYFLSDEERKKLLHYYLPKARREGVAEELRGWNWSQPPLSPVYDCPLGVFEVASGYCSSSRDVYLRRVEGARSKPNGAMFQGSLLHGLAARFIVATKGLIYQEGVDGYREILRKLQEMTLSELLDEGLVFELASLAEADREELERKSRLLLEFERGRLIARLQEALVKQPYIGEDALTALAVPVVVEQKLDGSFLGLSAHLSADAYNIGQPMIVEVKFGEPRDFHRLATAGYALVMEAVYEHPVDVGCLVCVTFKGDRVIIRRDIHLIDDELRQWFVEARDEKARMVYEEIDPGLAKDCPQSCPFANRCS</sequence>
<dbReference type="InterPro" id="IPR009260">
    <property type="entry name" value="CRISPR-ass_Csa1"/>
</dbReference>
<dbReference type="RefSeq" id="WP_012281422.1">
    <property type="nucleotide sequence ID" value="NC_010337.2"/>
</dbReference>
<dbReference type="EMBL" id="CP000930">
    <property type="protein sequence ID" value="ABZ83133.1"/>
    <property type="molecule type" value="Genomic_DNA"/>
</dbReference>
<name>B0TFX6_HELMI</name>
<dbReference type="AlphaFoldDB" id="B0TFX6"/>
<evidence type="ECO:0000313" key="2">
    <source>
        <dbReference type="Proteomes" id="UP000008550"/>
    </source>
</evidence>
<proteinExistence type="predicted"/>
<dbReference type="KEGG" id="hmo:HM1_0519"/>
<keyword evidence="2" id="KW-1185">Reference proteome</keyword>
<reference evidence="1 2" key="1">
    <citation type="journal article" date="2008" name="J. Bacteriol.">
        <title>The genome of Heliobacterium modesticaldum, a phototrophic representative of the Firmicutes containing the simplest photosynthetic apparatus.</title>
        <authorList>
            <person name="Sattley W.M."/>
            <person name="Madigan M.T."/>
            <person name="Swingley W.D."/>
            <person name="Cheung P.C."/>
            <person name="Clocksin K.M."/>
            <person name="Conrad A.L."/>
            <person name="Dejesa L.C."/>
            <person name="Honchak B.M."/>
            <person name="Jung D.O."/>
            <person name="Karbach L.E."/>
            <person name="Kurdoglu A."/>
            <person name="Lahiri S."/>
            <person name="Mastrian S.D."/>
            <person name="Page L.E."/>
            <person name="Taylor H.L."/>
            <person name="Wang Z.T."/>
            <person name="Raymond J."/>
            <person name="Chen M."/>
            <person name="Blankenship R.E."/>
            <person name="Touchman J.W."/>
        </authorList>
    </citation>
    <scope>NUCLEOTIDE SEQUENCE [LARGE SCALE GENOMIC DNA]</scope>
    <source>
        <strain evidence="2">ATCC 51547 / Ice1</strain>
    </source>
</reference>
<dbReference type="eggNOG" id="COG4343">
    <property type="taxonomic scope" value="Bacteria"/>
</dbReference>
<dbReference type="OrthoDB" id="1719946at2"/>
<dbReference type="STRING" id="498761.HM1_0519"/>
<protein>
    <submittedName>
        <fullName evidence="1">Crispr-associated protein, af1879 family</fullName>
    </submittedName>
</protein>
<dbReference type="Proteomes" id="UP000008550">
    <property type="component" value="Chromosome"/>
</dbReference>